<organism evidence="1 2">
    <name type="scientific">Durusdinium trenchii</name>
    <dbReference type="NCBI Taxonomy" id="1381693"/>
    <lineage>
        <taxon>Eukaryota</taxon>
        <taxon>Sar</taxon>
        <taxon>Alveolata</taxon>
        <taxon>Dinophyceae</taxon>
        <taxon>Suessiales</taxon>
        <taxon>Symbiodiniaceae</taxon>
        <taxon>Durusdinium</taxon>
    </lineage>
</organism>
<accession>A0ABP0Q287</accession>
<comment type="caution">
    <text evidence="1">The sequence shown here is derived from an EMBL/GenBank/DDBJ whole genome shotgun (WGS) entry which is preliminary data.</text>
</comment>
<sequence length="137" mass="15621">MTRLRNATRLELASQPATLKTERIAARKLMAGAIMPEVLKRYQPGRLTEKSLMLKNLTVHTAGTSAKDGVEKLRSWSRQVFRAGWPGSAEECFGLYLLRNHKQSSEAKFGQRQKNLDINADQSTSCRQKWRLLLYKS</sequence>
<name>A0ABP0Q287_9DINO</name>
<dbReference type="EMBL" id="CAXAMM010038951">
    <property type="protein sequence ID" value="CAK9082377.1"/>
    <property type="molecule type" value="Genomic_DNA"/>
</dbReference>
<keyword evidence="2" id="KW-1185">Reference proteome</keyword>
<evidence type="ECO:0000313" key="2">
    <source>
        <dbReference type="Proteomes" id="UP001642464"/>
    </source>
</evidence>
<protein>
    <submittedName>
        <fullName evidence="1">Uncharacterized protein</fullName>
    </submittedName>
</protein>
<reference evidence="1 2" key="1">
    <citation type="submission" date="2024-02" db="EMBL/GenBank/DDBJ databases">
        <authorList>
            <person name="Chen Y."/>
            <person name="Shah S."/>
            <person name="Dougan E. K."/>
            <person name="Thang M."/>
            <person name="Chan C."/>
        </authorList>
    </citation>
    <scope>NUCLEOTIDE SEQUENCE [LARGE SCALE GENOMIC DNA]</scope>
</reference>
<evidence type="ECO:0000313" key="1">
    <source>
        <dbReference type="EMBL" id="CAK9082377.1"/>
    </source>
</evidence>
<gene>
    <name evidence="1" type="ORF">SCF082_LOCUS39156</name>
</gene>
<dbReference type="Proteomes" id="UP001642464">
    <property type="component" value="Unassembled WGS sequence"/>
</dbReference>
<proteinExistence type="predicted"/>